<comment type="caution">
    <text evidence="1">The sequence shown here is derived from an EMBL/GenBank/DDBJ whole genome shotgun (WGS) entry which is preliminary data.</text>
</comment>
<name>A0A812XVV3_SYMPI</name>
<accession>A0A812XVV3</accession>
<protein>
    <submittedName>
        <fullName evidence="1">Abhd17c protein</fullName>
    </submittedName>
</protein>
<gene>
    <name evidence="1" type="primary">abhd17c</name>
    <name evidence="1" type="ORF">SPIL2461_LOCUS21972</name>
</gene>
<dbReference type="Proteomes" id="UP000649617">
    <property type="component" value="Unassembled WGS sequence"/>
</dbReference>
<proteinExistence type="predicted"/>
<sequence>MRPDCTGRDHEGYIRWFETVAEEEDCASSGQLARAAKDKIVEALSARYPTLLLVKMQRYVLDDGEPSAFRVVAWIKLLKSWACPRWSDLQVIKPAELRLTEGRLSTILRKTKTSRPNIRIKGDFAGFEKKMASYGDAMVASGALLSRLQLLGMVQDFWTLKGASTNNFVDNRGPGPRSARVPI</sequence>
<dbReference type="EMBL" id="CAJNIZ010046760">
    <property type="protein sequence ID" value="CAE7755981.1"/>
    <property type="molecule type" value="Genomic_DNA"/>
</dbReference>
<organism evidence="1 2">
    <name type="scientific">Symbiodinium pilosum</name>
    <name type="common">Dinoflagellate</name>
    <dbReference type="NCBI Taxonomy" id="2952"/>
    <lineage>
        <taxon>Eukaryota</taxon>
        <taxon>Sar</taxon>
        <taxon>Alveolata</taxon>
        <taxon>Dinophyceae</taxon>
        <taxon>Suessiales</taxon>
        <taxon>Symbiodiniaceae</taxon>
        <taxon>Symbiodinium</taxon>
    </lineage>
</organism>
<keyword evidence="2" id="KW-1185">Reference proteome</keyword>
<reference evidence="1" key="1">
    <citation type="submission" date="2021-02" db="EMBL/GenBank/DDBJ databases">
        <authorList>
            <person name="Dougan E. K."/>
            <person name="Rhodes N."/>
            <person name="Thang M."/>
            <person name="Chan C."/>
        </authorList>
    </citation>
    <scope>NUCLEOTIDE SEQUENCE</scope>
</reference>
<dbReference type="AlphaFoldDB" id="A0A812XVV3"/>
<evidence type="ECO:0000313" key="2">
    <source>
        <dbReference type="Proteomes" id="UP000649617"/>
    </source>
</evidence>
<evidence type="ECO:0000313" key="1">
    <source>
        <dbReference type="EMBL" id="CAE7755981.1"/>
    </source>
</evidence>